<reference evidence="3" key="1">
    <citation type="submission" date="2013-01" db="EMBL/GenBank/DDBJ databases">
        <title>Draft Genome Sequence of a Mulberry Tree, Morus notabilis C.K. Schneid.</title>
        <authorList>
            <person name="He N."/>
            <person name="Zhao S."/>
        </authorList>
    </citation>
    <scope>NUCLEOTIDE SEQUENCE</scope>
</reference>
<evidence type="ECO:0000256" key="1">
    <source>
        <dbReference type="SAM" id="MobiDB-lite"/>
    </source>
</evidence>
<protein>
    <submittedName>
        <fullName evidence="2">Uncharacterized protein</fullName>
    </submittedName>
</protein>
<keyword evidence="3" id="KW-1185">Reference proteome</keyword>
<feature type="region of interest" description="Disordered" evidence="1">
    <location>
        <begin position="145"/>
        <end position="170"/>
    </location>
</feature>
<dbReference type="EMBL" id="KE346271">
    <property type="protein sequence ID" value="EXC31790.1"/>
    <property type="molecule type" value="Genomic_DNA"/>
</dbReference>
<gene>
    <name evidence="2" type="ORF">L484_020615</name>
</gene>
<sequence length="207" mass="23214">MVWTKTIYNDSAWEVRVKNHGTSEDFVIPPRKDLDYNREVGKSGSGIEVEFQRTRTERMAVMIVDEGWRLKFSSAAVHHGQEKLFVPFKELVVLKHYAEFDIIFENGRKSMSINDVSQPNDLEKLNNNFFGWGFSTLNGETNFIFPSSHPPSRHSPPPVPASQSPLAAASPSLPVPAFAIARTTDSQSPAVSPLRFHFKLPSLTSQA</sequence>
<feature type="compositionally biased region" description="Low complexity" evidence="1">
    <location>
        <begin position="161"/>
        <end position="170"/>
    </location>
</feature>
<dbReference type="Proteomes" id="UP000030645">
    <property type="component" value="Unassembled WGS sequence"/>
</dbReference>
<organism evidence="2 3">
    <name type="scientific">Morus notabilis</name>
    <dbReference type="NCBI Taxonomy" id="981085"/>
    <lineage>
        <taxon>Eukaryota</taxon>
        <taxon>Viridiplantae</taxon>
        <taxon>Streptophyta</taxon>
        <taxon>Embryophyta</taxon>
        <taxon>Tracheophyta</taxon>
        <taxon>Spermatophyta</taxon>
        <taxon>Magnoliopsida</taxon>
        <taxon>eudicotyledons</taxon>
        <taxon>Gunneridae</taxon>
        <taxon>Pentapetalae</taxon>
        <taxon>rosids</taxon>
        <taxon>fabids</taxon>
        <taxon>Rosales</taxon>
        <taxon>Moraceae</taxon>
        <taxon>Moreae</taxon>
        <taxon>Morus</taxon>
    </lineage>
</organism>
<evidence type="ECO:0000313" key="2">
    <source>
        <dbReference type="EMBL" id="EXC31790.1"/>
    </source>
</evidence>
<proteinExistence type="predicted"/>
<accession>W9SJI6</accession>
<name>W9SJI6_9ROSA</name>
<evidence type="ECO:0000313" key="3">
    <source>
        <dbReference type="Proteomes" id="UP000030645"/>
    </source>
</evidence>
<dbReference type="AlphaFoldDB" id="W9SJI6"/>